<sequence>MWNYSEMYSASLRPWGTSLVSASDALAEIHLSMIHYWGEVQREIIKRYTASVVDEANVEQASFAAAGDDQATDLDEAPAPDDSAAEAEPEEDQPDMETSAAEEPVPLNAAMAILNHPALAAEAATRQADDAVDYEVRDDVADDIATEIQREVRQELNPSAT</sequence>
<organism evidence="2 3">
    <name type="scientific">Duganella aceris</name>
    <dbReference type="NCBI Taxonomy" id="2703883"/>
    <lineage>
        <taxon>Bacteria</taxon>
        <taxon>Pseudomonadati</taxon>
        <taxon>Pseudomonadota</taxon>
        <taxon>Betaproteobacteria</taxon>
        <taxon>Burkholderiales</taxon>
        <taxon>Oxalobacteraceae</taxon>
        <taxon>Telluria group</taxon>
        <taxon>Duganella</taxon>
    </lineage>
</organism>
<evidence type="ECO:0000313" key="2">
    <source>
        <dbReference type="EMBL" id="NGZ86163.1"/>
    </source>
</evidence>
<evidence type="ECO:0008006" key="4">
    <source>
        <dbReference type="Google" id="ProtNLM"/>
    </source>
</evidence>
<evidence type="ECO:0000313" key="3">
    <source>
        <dbReference type="Proteomes" id="UP000666369"/>
    </source>
</evidence>
<dbReference type="Proteomes" id="UP000666369">
    <property type="component" value="Unassembled WGS sequence"/>
</dbReference>
<gene>
    <name evidence="2" type="ORF">GW587_18130</name>
</gene>
<feature type="compositionally biased region" description="Acidic residues" evidence="1">
    <location>
        <begin position="70"/>
        <end position="95"/>
    </location>
</feature>
<accession>A0ABX0FNH9</accession>
<keyword evidence="3" id="KW-1185">Reference proteome</keyword>
<protein>
    <recommendedName>
        <fullName evidence="4">DUF3306 domain-containing protein</fullName>
    </recommendedName>
</protein>
<proteinExistence type="predicted"/>
<comment type="caution">
    <text evidence="2">The sequence shown here is derived from an EMBL/GenBank/DDBJ whole genome shotgun (WGS) entry which is preliminary data.</text>
</comment>
<reference evidence="3" key="1">
    <citation type="submission" date="2023-07" db="EMBL/GenBank/DDBJ databases">
        <title>Duganella aceri sp. nov., isolated from tree sap.</title>
        <authorList>
            <person name="Kim I.S."/>
        </authorList>
    </citation>
    <scope>NUCLEOTIDE SEQUENCE [LARGE SCALE GENOMIC DNA]</scope>
    <source>
        <strain evidence="3">SAP-35</strain>
    </source>
</reference>
<dbReference type="EMBL" id="JAADJT010000008">
    <property type="protein sequence ID" value="NGZ86163.1"/>
    <property type="molecule type" value="Genomic_DNA"/>
</dbReference>
<dbReference type="RefSeq" id="WP_166105801.1">
    <property type="nucleotide sequence ID" value="NZ_JAADJT010000008.1"/>
</dbReference>
<feature type="region of interest" description="Disordered" evidence="1">
    <location>
        <begin position="63"/>
        <end position="106"/>
    </location>
</feature>
<evidence type="ECO:0000256" key="1">
    <source>
        <dbReference type="SAM" id="MobiDB-lite"/>
    </source>
</evidence>
<name>A0ABX0FNH9_9BURK</name>